<name>A0A858BXD0_9FIRM</name>
<protein>
    <submittedName>
        <fullName evidence="2">Serine/threonine protein phosphatase</fullName>
    </submittedName>
</protein>
<organism evidence="2 3">
    <name type="scientific">Aminipila butyrica</name>
    <dbReference type="NCBI Taxonomy" id="433296"/>
    <lineage>
        <taxon>Bacteria</taxon>
        <taxon>Bacillati</taxon>
        <taxon>Bacillota</taxon>
        <taxon>Clostridia</taxon>
        <taxon>Peptostreptococcales</taxon>
        <taxon>Anaerovoracaceae</taxon>
        <taxon>Aminipila</taxon>
    </lineage>
</organism>
<dbReference type="SUPFAM" id="SSF56300">
    <property type="entry name" value="Metallo-dependent phosphatases"/>
    <property type="match status" value="1"/>
</dbReference>
<dbReference type="GO" id="GO:0016787">
    <property type="term" value="F:hydrolase activity"/>
    <property type="evidence" value="ECO:0007669"/>
    <property type="project" value="InterPro"/>
</dbReference>
<dbReference type="InterPro" id="IPR014578">
    <property type="entry name" value="Pesterase_CT488"/>
</dbReference>
<dbReference type="InterPro" id="IPR029052">
    <property type="entry name" value="Metallo-depent_PP-like"/>
</dbReference>
<accession>A0A858BXD0</accession>
<keyword evidence="3" id="KW-1185">Reference proteome</keyword>
<feature type="domain" description="Calcineurin-like phosphoesterase" evidence="1">
    <location>
        <begin position="1"/>
        <end position="198"/>
    </location>
</feature>
<dbReference type="PIRSF" id="PIRSF033094">
    <property type="entry name" value="Pesterase_CT488"/>
    <property type="match status" value="1"/>
</dbReference>
<dbReference type="PANTHER" id="PTHR31302">
    <property type="entry name" value="TRANSMEMBRANE PROTEIN WITH METALLOPHOSPHOESTERASE DOMAIN-RELATED"/>
    <property type="match status" value="1"/>
</dbReference>
<evidence type="ECO:0000313" key="3">
    <source>
        <dbReference type="Proteomes" id="UP000466848"/>
    </source>
</evidence>
<evidence type="ECO:0000259" key="1">
    <source>
        <dbReference type="Pfam" id="PF00149"/>
    </source>
</evidence>
<reference evidence="2 3" key="1">
    <citation type="submission" date="2020-02" db="EMBL/GenBank/DDBJ databases">
        <authorList>
            <person name="Kim Y.B."/>
            <person name="Roh S.W."/>
        </authorList>
    </citation>
    <scope>NUCLEOTIDE SEQUENCE [LARGE SCALE GENOMIC DNA]</scope>
    <source>
        <strain evidence="2 3">DSM 103574</strain>
    </source>
</reference>
<gene>
    <name evidence="2" type="ORF">Ami103574_11070</name>
</gene>
<dbReference type="InterPro" id="IPR004843">
    <property type="entry name" value="Calcineurin-like_PHP"/>
</dbReference>
<dbReference type="PANTHER" id="PTHR31302:SF22">
    <property type="entry name" value="PHOSPHOESTERASE"/>
    <property type="match status" value="1"/>
</dbReference>
<dbReference type="Pfam" id="PF00149">
    <property type="entry name" value="Metallophos"/>
    <property type="match status" value="1"/>
</dbReference>
<dbReference type="Gene3D" id="3.60.21.10">
    <property type="match status" value="1"/>
</dbReference>
<dbReference type="RefSeq" id="WP_163067069.1">
    <property type="nucleotide sequence ID" value="NZ_CP048649.1"/>
</dbReference>
<dbReference type="AlphaFoldDB" id="A0A858BXD0"/>
<dbReference type="KEGG" id="abut:Ami103574_11070"/>
<sequence>MKIFAIADLHLSFDSRVEKPMDIFGGQWVNHTVRVKENWEAAVTDQDLVLIPGDISWALKREEALADFEWIHQLPGKKVITKGNHDLWWNGIAKLNQLYEDIFFLQNTFYAAGDLAICGSRGWLCPGSDEFDPHDNKIYERELLRLDFSLSAAKKAGFQRFIGMLHYPPTNDRMHKSGFTELFAKYGVEKVVYGHLHGQEGYKNGFKGVMNGVEYKLVSLDYLQCKPLQIV</sequence>
<dbReference type="InterPro" id="IPR051158">
    <property type="entry name" value="Metallophosphoesterase_sf"/>
</dbReference>
<dbReference type="EMBL" id="CP048649">
    <property type="protein sequence ID" value="QIB69829.1"/>
    <property type="molecule type" value="Genomic_DNA"/>
</dbReference>
<evidence type="ECO:0000313" key="2">
    <source>
        <dbReference type="EMBL" id="QIB69829.1"/>
    </source>
</evidence>
<proteinExistence type="predicted"/>
<dbReference type="Proteomes" id="UP000466848">
    <property type="component" value="Chromosome"/>
</dbReference>